<reference evidence="8 9" key="1">
    <citation type="submission" date="2015-02" db="EMBL/GenBank/DDBJ databases">
        <authorList>
            <person name="Chooi Y.-H."/>
        </authorList>
    </citation>
    <scope>NUCLEOTIDE SEQUENCE [LARGE SCALE GENOMIC DNA]</scope>
    <source>
        <strain evidence="8">E3</strain>
    </source>
</reference>
<dbReference type="GO" id="GO:0003677">
    <property type="term" value="F:DNA binding"/>
    <property type="evidence" value="ECO:0007669"/>
    <property type="project" value="UniProtKB-UniRule"/>
</dbReference>
<keyword evidence="4 6" id="KW-0238">DNA-binding</keyword>
<evidence type="ECO:0000313" key="8">
    <source>
        <dbReference type="EMBL" id="CEP03526.1"/>
    </source>
</evidence>
<name>A0A0G4J8A8_PLABS</name>
<evidence type="ECO:0000256" key="3">
    <source>
        <dbReference type="ARBA" id="ARBA00022705"/>
    </source>
</evidence>
<keyword evidence="5 6" id="KW-0539">Nucleus</keyword>
<dbReference type="InterPro" id="IPR016266">
    <property type="entry name" value="POLE2"/>
</dbReference>
<evidence type="ECO:0000256" key="1">
    <source>
        <dbReference type="ARBA" id="ARBA00004123"/>
    </source>
</evidence>
<gene>
    <name evidence="8" type="ORF">PBRA_009411</name>
</gene>
<dbReference type="EMBL" id="CDSF01000147">
    <property type="protein sequence ID" value="CEP03526.1"/>
    <property type="molecule type" value="Genomic_DNA"/>
</dbReference>
<protein>
    <recommendedName>
        <fullName evidence="6">DNA polymerase epsilon subunit</fullName>
    </recommendedName>
    <alternativeName>
        <fullName evidence="6">DNA polymerase II subunit 2</fullName>
    </alternativeName>
</protein>
<dbReference type="PANTHER" id="PTHR12708">
    <property type="entry name" value="DNA POLYMERASE EPSILON SUBUNIT B"/>
    <property type="match status" value="1"/>
</dbReference>
<keyword evidence="9" id="KW-1185">Reference proteome</keyword>
<dbReference type="InterPro" id="IPR007185">
    <property type="entry name" value="DNA_pol_a/d/e_bsu"/>
</dbReference>
<dbReference type="GO" id="GO:0006261">
    <property type="term" value="P:DNA-templated DNA replication"/>
    <property type="evidence" value="ECO:0007669"/>
    <property type="project" value="InterPro"/>
</dbReference>
<comment type="subcellular location">
    <subcellularLocation>
        <location evidence="1 6">Nucleus</location>
    </subcellularLocation>
</comment>
<accession>A0A0G4J8A8</accession>
<evidence type="ECO:0000256" key="4">
    <source>
        <dbReference type="ARBA" id="ARBA00023125"/>
    </source>
</evidence>
<dbReference type="OrthoDB" id="10254730at2759"/>
<proteinExistence type="inferred from homology"/>
<evidence type="ECO:0000259" key="7">
    <source>
        <dbReference type="Pfam" id="PF04042"/>
    </source>
</evidence>
<dbReference type="OMA" id="FFCEGCF"/>
<dbReference type="STRING" id="37360.A0A0G4J8A8"/>
<comment type="similarity">
    <text evidence="2 6">Belongs to the DNA polymerase epsilon subunit B family.</text>
</comment>
<evidence type="ECO:0000256" key="5">
    <source>
        <dbReference type="ARBA" id="ARBA00023242"/>
    </source>
</evidence>
<evidence type="ECO:0000313" key="9">
    <source>
        <dbReference type="Proteomes" id="UP000039324"/>
    </source>
</evidence>
<feature type="domain" description="DNA polymerase alpha/delta/epsilon subunit B" evidence="7">
    <location>
        <begin position="285"/>
        <end position="486"/>
    </location>
</feature>
<dbReference type="Pfam" id="PF04042">
    <property type="entry name" value="DNA_pol_E_B"/>
    <property type="match status" value="1"/>
</dbReference>
<keyword evidence="3 6" id="KW-0235">DNA replication</keyword>
<dbReference type="PIRSF" id="PIRSF000799">
    <property type="entry name" value="DNA_pol_eps_2"/>
    <property type="match status" value="1"/>
</dbReference>
<comment type="function">
    <text evidence="6">Participates in DNA repair and in chromosomal DNA replication.</text>
</comment>
<dbReference type="GO" id="GO:0042276">
    <property type="term" value="P:error-prone translesion synthesis"/>
    <property type="evidence" value="ECO:0007669"/>
    <property type="project" value="TreeGrafter"/>
</dbReference>
<dbReference type="AlphaFoldDB" id="A0A0G4J8A8"/>
<dbReference type="PANTHER" id="PTHR12708:SF0">
    <property type="entry name" value="DNA POLYMERASE EPSILON SUBUNIT 2"/>
    <property type="match status" value="1"/>
</dbReference>
<dbReference type="GO" id="GO:0008622">
    <property type="term" value="C:epsilon DNA polymerase complex"/>
    <property type="evidence" value="ECO:0007669"/>
    <property type="project" value="UniProtKB-UniRule"/>
</dbReference>
<evidence type="ECO:0000256" key="6">
    <source>
        <dbReference type="PIRNR" id="PIRNR000799"/>
    </source>
</evidence>
<evidence type="ECO:0000256" key="2">
    <source>
        <dbReference type="ARBA" id="ARBA00009560"/>
    </source>
</evidence>
<organism evidence="8 9">
    <name type="scientific">Plasmodiophora brassicae</name>
    <name type="common">Clubroot disease agent</name>
    <dbReference type="NCBI Taxonomy" id="37360"/>
    <lineage>
        <taxon>Eukaryota</taxon>
        <taxon>Sar</taxon>
        <taxon>Rhizaria</taxon>
        <taxon>Endomyxa</taxon>
        <taxon>Phytomyxea</taxon>
        <taxon>Plasmodiophorida</taxon>
        <taxon>Plasmodiophoridae</taxon>
        <taxon>Plasmodiophora</taxon>
    </lineage>
</organism>
<dbReference type="Proteomes" id="UP000039324">
    <property type="component" value="Unassembled WGS sequence"/>
</dbReference>
<sequence length="515" mass="57548">MGERDRARAYNRAFRRARLCLQSDAIAAMDEFFVKYGEQSIDAFVEDILNKFEEGGCAPADNIVTATTLRPVLDILAKPAGGDQDDAFAASGARIRVLSAIEAPRVHWDHSRSVFVVDRSHTPHYHSPDPKSKWQRLESRYHVLRQRLLRDASFHRDALARGPQSSSEELASIESVAGTSGTVSLFGLLAELEEGRFYLEDPGASIQLDLSRCKTSVGVFLEHCFVIVIGELDKDDVFCVKYMGFPPPESRDTTLSAFDDLQFAAPEDRVRLRKLEEAHAGADSVVLFSECHLDRPDVLDRIDLILSQRSPTFPSLFVFCGNFSSTPIGDDYGRQRALFDALAAVIERHEALAMDSLFVFVPGPADLSYGRSLPHPGLPALVTERLRQSIRNVMFPSNPCRIQYCTQEIVVFRDDICRRLIETCALPPNLEAETSLHRHVVKTLLDQAHLCPVHPTRQPVHWDLDHGLRLYPMPTMLVLADDAPAYESTYTACYVFNPVCWAAPVHASKCIPANS</sequence>